<keyword evidence="5" id="KW-1185">Reference proteome</keyword>
<dbReference type="InterPro" id="IPR045005">
    <property type="entry name" value="BPM1-6"/>
</dbReference>
<dbReference type="InterPro" id="IPR000210">
    <property type="entry name" value="BTB/POZ_dom"/>
</dbReference>
<accession>A0AAV5E0K3</accession>
<evidence type="ECO:0000313" key="5">
    <source>
        <dbReference type="Proteomes" id="UP001054889"/>
    </source>
</evidence>
<proteinExistence type="inferred from homology"/>
<comment type="similarity">
    <text evidence="2">Belongs to the Tdpoz family.</text>
</comment>
<organism evidence="4 5">
    <name type="scientific">Eleusine coracana subsp. coracana</name>
    <dbReference type="NCBI Taxonomy" id="191504"/>
    <lineage>
        <taxon>Eukaryota</taxon>
        <taxon>Viridiplantae</taxon>
        <taxon>Streptophyta</taxon>
        <taxon>Embryophyta</taxon>
        <taxon>Tracheophyta</taxon>
        <taxon>Spermatophyta</taxon>
        <taxon>Magnoliopsida</taxon>
        <taxon>Liliopsida</taxon>
        <taxon>Poales</taxon>
        <taxon>Poaceae</taxon>
        <taxon>PACMAD clade</taxon>
        <taxon>Chloridoideae</taxon>
        <taxon>Cynodonteae</taxon>
        <taxon>Eleusininae</taxon>
        <taxon>Eleusine</taxon>
    </lineage>
</organism>
<dbReference type="SUPFAM" id="SSF54695">
    <property type="entry name" value="POZ domain"/>
    <property type="match status" value="1"/>
</dbReference>
<dbReference type="PANTHER" id="PTHR26379">
    <property type="entry name" value="BTB/POZ AND MATH DOMAIN-CONTAINING PROTEIN 1"/>
    <property type="match status" value="1"/>
</dbReference>
<feature type="domain" description="BTB" evidence="3">
    <location>
        <begin position="81"/>
        <end position="153"/>
    </location>
</feature>
<dbReference type="PROSITE" id="PS50097">
    <property type="entry name" value="BTB"/>
    <property type="match status" value="1"/>
</dbReference>
<dbReference type="Pfam" id="PF24570">
    <property type="entry name" value="BACK_BPM_SPOP"/>
    <property type="match status" value="1"/>
</dbReference>
<evidence type="ECO:0000256" key="2">
    <source>
        <dbReference type="ARBA" id="ARBA00010846"/>
    </source>
</evidence>
<comment type="pathway">
    <text evidence="1">Protein modification; protein ubiquitination.</text>
</comment>
<sequence length="268" mass="29381">MGNNQRYLARHGPIVASWGVGNGARLDSSRSLASAKIRACPLRNEQSQAKQERIRACMPTAPTSSDVASHVGRMCLDDGGYVIPVSVDGETFFADPAVLAAGSPFLKDQLLLLNNKQNMMDDDNIITLSGIVEPDTFRSMLQFMRAGTLPLPSEEEEEELMTIDSLHRLLAAADTFRMDGLKTTCAQKLWERVSPETVAATLFLAETHRCPELKEKCIEYFFSSEGHSLTTITLSDGYRHIALFAPSLIDELRAQAGLETSSSGDIEL</sequence>
<evidence type="ECO:0000259" key="3">
    <source>
        <dbReference type="PROSITE" id="PS50097"/>
    </source>
</evidence>
<dbReference type="Proteomes" id="UP001054889">
    <property type="component" value="Unassembled WGS sequence"/>
</dbReference>
<dbReference type="PANTHER" id="PTHR26379:SF446">
    <property type="entry name" value="BTB_POZ AND MATH DOMAIN-CONTAINING PROTEIN 1"/>
    <property type="match status" value="1"/>
</dbReference>
<comment type="caution">
    <text evidence="4">The sequence shown here is derived from an EMBL/GenBank/DDBJ whole genome shotgun (WGS) entry which is preliminary data.</text>
</comment>
<dbReference type="InterPro" id="IPR011333">
    <property type="entry name" value="SKP1/BTB/POZ_sf"/>
</dbReference>
<name>A0AAV5E0K3_ELECO</name>
<reference evidence="4" key="1">
    <citation type="journal article" date="2018" name="DNA Res.">
        <title>Multiple hybrid de novo genome assembly of finger millet, an orphan allotetraploid crop.</title>
        <authorList>
            <person name="Hatakeyama M."/>
            <person name="Aluri S."/>
            <person name="Balachadran M.T."/>
            <person name="Sivarajan S.R."/>
            <person name="Patrignani A."/>
            <person name="Gruter S."/>
            <person name="Poveda L."/>
            <person name="Shimizu-Inatsugi R."/>
            <person name="Baeten J."/>
            <person name="Francoijs K.J."/>
            <person name="Nataraja K.N."/>
            <person name="Reddy Y.A.N."/>
            <person name="Phadnis S."/>
            <person name="Ravikumar R.L."/>
            <person name="Schlapbach R."/>
            <person name="Sreeman S.M."/>
            <person name="Shimizu K.K."/>
        </authorList>
    </citation>
    <scope>NUCLEOTIDE SEQUENCE</scope>
</reference>
<dbReference type="GO" id="GO:0016567">
    <property type="term" value="P:protein ubiquitination"/>
    <property type="evidence" value="ECO:0007669"/>
    <property type="project" value="InterPro"/>
</dbReference>
<gene>
    <name evidence="4" type="primary">gb02606</name>
    <name evidence="4" type="ORF">PR202_gb02606</name>
</gene>
<dbReference type="Pfam" id="PF00651">
    <property type="entry name" value="BTB"/>
    <property type="match status" value="1"/>
</dbReference>
<evidence type="ECO:0000256" key="1">
    <source>
        <dbReference type="ARBA" id="ARBA00004906"/>
    </source>
</evidence>
<dbReference type="AlphaFoldDB" id="A0AAV5E0K3"/>
<dbReference type="EMBL" id="BQKI01000072">
    <property type="protein sequence ID" value="GJN15670.1"/>
    <property type="molecule type" value="Genomic_DNA"/>
</dbReference>
<dbReference type="InterPro" id="IPR056423">
    <property type="entry name" value="BACK_BPM_SPOP"/>
</dbReference>
<reference evidence="4" key="2">
    <citation type="submission" date="2021-12" db="EMBL/GenBank/DDBJ databases">
        <title>Resequencing data analysis of finger millet.</title>
        <authorList>
            <person name="Hatakeyama M."/>
            <person name="Aluri S."/>
            <person name="Balachadran M.T."/>
            <person name="Sivarajan S.R."/>
            <person name="Poveda L."/>
            <person name="Shimizu-Inatsugi R."/>
            <person name="Schlapbach R."/>
            <person name="Sreeman S.M."/>
            <person name="Shimizu K.K."/>
        </authorList>
    </citation>
    <scope>NUCLEOTIDE SEQUENCE</scope>
</reference>
<dbReference type="Gene3D" id="1.25.40.420">
    <property type="match status" value="1"/>
</dbReference>
<dbReference type="SMART" id="SM00225">
    <property type="entry name" value="BTB"/>
    <property type="match status" value="1"/>
</dbReference>
<protein>
    <recommendedName>
        <fullName evidence="3">BTB domain-containing protein</fullName>
    </recommendedName>
</protein>
<evidence type="ECO:0000313" key="4">
    <source>
        <dbReference type="EMBL" id="GJN15670.1"/>
    </source>
</evidence>
<dbReference type="Gene3D" id="3.30.710.10">
    <property type="entry name" value="Potassium Channel Kv1.1, Chain A"/>
    <property type="match status" value="1"/>
</dbReference>